<evidence type="ECO:0000256" key="1">
    <source>
        <dbReference type="SAM" id="MobiDB-lite"/>
    </source>
</evidence>
<evidence type="ECO:0000313" key="2">
    <source>
        <dbReference type="EMBL" id="KAF2222290.1"/>
    </source>
</evidence>
<name>A0A6A6GA92_9PEZI</name>
<gene>
    <name evidence="2" type="ORF">BDZ85DRAFT_263394</name>
</gene>
<sequence length="197" mass="21045">MVLNEFGAFRPIEHRLKVGKTGRPVGGGRSRYPQRAANVTIGGQVLNNHSSSNQSINPNSSNRSISDPNGQPTFFGDMPGPGSQGALCAYGILAGDQLTRGAGGPTIAQVKFLLLRSDSSSVAASVSPPISSQIGWSLNIRTIGSRSRYHSLSPFTRTQGMVHLSHTIWTLTTSPGQQLNQAAMSTSMRIWHHANHT</sequence>
<feature type="compositionally biased region" description="Low complexity" evidence="1">
    <location>
        <begin position="47"/>
        <end position="69"/>
    </location>
</feature>
<feature type="region of interest" description="Disordered" evidence="1">
    <location>
        <begin position="45"/>
        <end position="78"/>
    </location>
</feature>
<protein>
    <submittedName>
        <fullName evidence="2">Uncharacterized protein</fullName>
    </submittedName>
</protein>
<dbReference type="Proteomes" id="UP000799538">
    <property type="component" value="Unassembled WGS sequence"/>
</dbReference>
<dbReference type="EMBL" id="ML992508">
    <property type="protein sequence ID" value="KAF2222290.1"/>
    <property type="molecule type" value="Genomic_DNA"/>
</dbReference>
<organism evidence="2 3">
    <name type="scientific">Elsinoe ampelina</name>
    <dbReference type="NCBI Taxonomy" id="302913"/>
    <lineage>
        <taxon>Eukaryota</taxon>
        <taxon>Fungi</taxon>
        <taxon>Dikarya</taxon>
        <taxon>Ascomycota</taxon>
        <taxon>Pezizomycotina</taxon>
        <taxon>Dothideomycetes</taxon>
        <taxon>Dothideomycetidae</taxon>
        <taxon>Myriangiales</taxon>
        <taxon>Elsinoaceae</taxon>
        <taxon>Elsinoe</taxon>
    </lineage>
</organism>
<reference evidence="3" key="1">
    <citation type="journal article" date="2020" name="Stud. Mycol.">
        <title>101 Dothideomycetes genomes: A test case for predicting lifestyles and emergence of pathogens.</title>
        <authorList>
            <person name="Haridas S."/>
            <person name="Albert R."/>
            <person name="Binder M."/>
            <person name="Bloem J."/>
            <person name="LaButti K."/>
            <person name="Salamov A."/>
            <person name="Andreopoulos B."/>
            <person name="Baker S."/>
            <person name="Barry K."/>
            <person name="Bills G."/>
            <person name="Bluhm B."/>
            <person name="Cannon C."/>
            <person name="Castanera R."/>
            <person name="Culley D."/>
            <person name="Daum C."/>
            <person name="Ezra D."/>
            <person name="Gonzalez J."/>
            <person name="Henrissat B."/>
            <person name="Kuo A."/>
            <person name="Liang C."/>
            <person name="Lipzen A."/>
            <person name="Lutzoni F."/>
            <person name="Magnuson J."/>
            <person name="Mondo S."/>
            <person name="Nolan M."/>
            <person name="Ohm R."/>
            <person name="Pangilinan J."/>
            <person name="Park H.-J."/>
            <person name="Ramirez L."/>
            <person name="Alfaro M."/>
            <person name="Sun H."/>
            <person name="Tritt A."/>
            <person name="Yoshinaga Y."/>
            <person name="Zwiers L.-H."/>
            <person name="Turgeon B."/>
            <person name="Goodwin S."/>
            <person name="Spatafora J."/>
            <person name="Crous P."/>
            <person name="Grigoriev I."/>
        </authorList>
    </citation>
    <scope>NUCLEOTIDE SEQUENCE [LARGE SCALE GENOMIC DNA]</scope>
    <source>
        <strain evidence="3">CECT 20119</strain>
    </source>
</reference>
<dbReference type="AlphaFoldDB" id="A0A6A6GA92"/>
<proteinExistence type="predicted"/>
<accession>A0A6A6GA92</accession>
<keyword evidence="3" id="KW-1185">Reference proteome</keyword>
<evidence type="ECO:0000313" key="3">
    <source>
        <dbReference type="Proteomes" id="UP000799538"/>
    </source>
</evidence>